<feature type="compositionally biased region" description="Basic and acidic residues" evidence="6">
    <location>
        <begin position="242"/>
        <end position="253"/>
    </location>
</feature>
<evidence type="ECO:0000313" key="11">
    <source>
        <dbReference type="Proteomes" id="UP000319894"/>
    </source>
</evidence>
<dbReference type="PANTHER" id="PTHR36506">
    <property type="entry name" value="PREFLAGELLIN PEPTIDASE"/>
    <property type="match status" value="1"/>
</dbReference>
<evidence type="ECO:0000256" key="3">
    <source>
        <dbReference type="ARBA" id="ARBA00022692"/>
    </source>
</evidence>
<feature type="domain" description="Preflagellin peptidase C-terminal" evidence="9">
    <location>
        <begin position="345"/>
        <end position="376"/>
    </location>
</feature>
<gene>
    <name evidence="10" type="ORF">DP107_04240</name>
</gene>
<evidence type="ECO:0000256" key="2">
    <source>
        <dbReference type="ARBA" id="ARBA00022475"/>
    </source>
</evidence>
<feature type="transmembrane region" description="Helical" evidence="7">
    <location>
        <begin position="357"/>
        <end position="381"/>
    </location>
</feature>
<name>A0A554NDH8_9EURY</name>
<evidence type="ECO:0000256" key="6">
    <source>
        <dbReference type="SAM" id="MobiDB-lite"/>
    </source>
</evidence>
<dbReference type="InterPro" id="IPR052218">
    <property type="entry name" value="Preflagellin_Peptidase"/>
</dbReference>
<evidence type="ECO:0000256" key="1">
    <source>
        <dbReference type="ARBA" id="ARBA00004651"/>
    </source>
</evidence>
<protein>
    <submittedName>
        <fullName evidence="10">Prepilin peptidase</fullName>
    </submittedName>
</protein>
<feature type="transmembrane region" description="Helical" evidence="7">
    <location>
        <begin position="69"/>
        <end position="86"/>
    </location>
</feature>
<evidence type="ECO:0000256" key="4">
    <source>
        <dbReference type="ARBA" id="ARBA00022989"/>
    </source>
</evidence>
<feature type="transmembrane region" description="Helical" evidence="7">
    <location>
        <begin position="155"/>
        <end position="178"/>
    </location>
</feature>
<reference evidence="10 11" key="1">
    <citation type="submission" date="2018-06" db="EMBL/GenBank/DDBJ databases">
        <title>Natronomonas sp. F16-60 a new haloarchaeon isolated from a solar saltern of Isla Cristina, Huelva, Spain.</title>
        <authorList>
            <person name="Duran-Viseras A."/>
            <person name="Sanchez-Porro C."/>
            <person name="Ventosa A."/>
        </authorList>
    </citation>
    <scope>NUCLEOTIDE SEQUENCE [LARGE SCALE GENOMIC DNA]</scope>
    <source>
        <strain evidence="10 11">F16-60</strain>
    </source>
</reference>
<organism evidence="10 11">
    <name type="scientific">Haloglomus irregulare</name>
    <dbReference type="NCBI Taxonomy" id="2234134"/>
    <lineage>
        <taxon>Archaea</taxon>
        <taxon>Methanobacteriati</taxon>
        <taxon>Methanobacteriota</taxon>
        <taxon>Stenosarchaea group</taxon>
        <taxon>Halobacteria</taxon>
        <taxon>Halobacteriales</taxon>
        <taxon>Natronomonadaceae</taxon>
        <taxon>Haloglomus</taxon>
    </lineage>
</organism>
<dbReference type="OrthoDB" id="19094at2157"/>
<feature type="domain" description="Prepilin type IV endopeptidase peptidase" evidence="8">
    <location>
        <begin position="48"/>
        <end position="174"/>
    </location>
</feature>
<dbReference type="Proteomes" id="UP000319894">
    <property type="component" value="Unassembled WGS sequence"/>
</dbReference>
<dbReference type="GO" id="GO:0004190">
    <property type="term" value="F:aspartic-type endopeptidase activity"/>
    <property type="evidence" value="ECO:0007669"/>
    <property type="project" value="InterPro"/>
</dbReference>
<evidence type="ECO:0000259" key="8">
    <source>
        <dbReference type="Pfam" id="PF01478"/>
    </source>
</evidence>
<dbReference type="InterPro" id="IPR009655">
    <property type="entry name" value="Preflagellin_peptidase_C"/>
</dbReference>
<keyword evidence="3 7" id="KW-0812">Transmembrane</keyword>
<dbReference type="InterPro" id="IPR000045">
    <property type="entry name" value="Prepilin_IV_endopep_pep"/>
</dbReference>
<dbReference type="GO" id="GO:0005886">
    <property type="term" value="C:plasma membrane"/>
    <property type="evidence" value="ECO:0007669"/>
    <property type="project" value="UniProtKB-SubCell"/>
</dbReference>
<comment type="subcellular location">
    <subcellularLocation>
        <location evidence="1">Cell membrane</location>
        <topology evidence="1">Multi-pass membrane protein</topology>
    </subcellularLocation>
</comment>
<comment type="caution">
    <text evidence="10">The sequence shown here is derived from an EMBL/GenBank/DDBJ whole genome shotgun (WGS) entry which is preliminary data.</text>
</comment>
<accession>A0A554NDH8</accession>
<proteinExistence type="predicted"/>
<feature type="transmembrane region" description="Helical" evidence="7">
    <location>
        <begin position="98"/>
        <end position="117"/>
    </location>
</feature>
<dbReference type="Pfam" id="PF06847">
    <property type="entry name" value="Arc_PepC_II"/>
    <property type="match status" value="1"/>
</dbReference>
<dbReference type="InParanoid" id="A0A554NDH8"/>
<feature type="region of interest" description="Disordered" evidence="6">
    <location>
        <begin position="242"/>
        <end position="307"/>
    </location>
</feature>
<feature type="transmembrane region" description="Helical" evidence="7">
    <location>
        <begin position="129"/>
        <end position="149"/>
    </location>
</feature>
<keyword evidence="5 7" id="KW-0472">Membrane</keyword>
<dbReference type="Pfam" id="PF01478">
    <property type="entry name" value="Peptidase_A24"/>
    <property type="match status" value="1"/>
</dbReference>
<dbReference type="Gene3D" id="1.20.120.1220">
    <property type="match status" value="1"/>
</dbReference>
<keyword evidence="2" id="KW-1003">Cell membrane</keyword>
<evidence type="ECO:0000256" key="7">
    <source>
        <dbReference type="SAM" id="Phobius"/>
    </source>
</evidence>
<dbReference type="PANTHER" id="PTHR36506:SF1">
    <property type="entry name" value="PREFLAGELLIN PEPTIDASE"/>
    <property type="match status" value="1"/>
</dbReference>
<keyword evidence="11" id="KW-1185">Reference proteome</keyword>
<keyword evidence="4 7" id="KW-1133">Transmembrane helix</keyword>
<dbReference type="AlphaFoldDB" id="A0A554NDH8"/>
<sequence length="384" mass="40850">MSIRPRYPEPAVLIRCPRHRRLVFGFELARVATTTGYGTVADLLRLLVVPAFGYAAYHDIRTRRVDGRLWAPLVVIGLVALLLDFSRVGLTSFTGEQLLVRTGVSLGLVGSLGYLFWRLGAFGGADAKAIMTLSLCFPVSPSYLLPFGTVPEVRATLGVFSLTILTNTVLAGLAYPLVLAAGNAVRGRLAPPMFIGRPVRVDAVAGTYGSLLETPDGFTRRGLDLDALRMYLRWRGTTLSAARDDPGRFRDPDSVPTPGERGDPTSGSVAEGDPVADGGPTADDAPQGATPRAPPAPCVPTTDTPATPAVHRVDEWGAATFLDDVGYAYGTTPADLRAGLELLTEPDRDRVWVSPGIPFVVPMFVGLLVALTLGDVLFALVNGL</sequence>
<evidence type="ECO:0000313" key="10">
    <source>
        <dbReference type="EMBL" id="TSD15070.1"/>
    </source>
</evidence>
<evidence type="ECO:0000259" key="9">
    <source>
        <dbReference type="Pfam" id="PF06847"/>
    </source>
</evidence>
<dbReference type="EMBL" id="QMDX01000002">
    <property type="protein sequence ID" value="TSD15070.1"/>
    <property type="molecule type" value="Genomic_DNA"/>
</dbReference>
<evidence type="ECO:0000256" key="5">
    <source>
        <dbReference type="ARBA" id="ARBA00023136"/>
    </source>
</evidence>